<dbReference type="Gene3D" id="3.10.400.10">
    <property type="entry name" value="Sulfate adenylyltransferase"/>
    <property type="match status" value="1"/>
</dbReference>
<dbReference type="SMART" id="SM01022">
    <property type="entry name" value="ASCH"/>
    <property type="match status" value="1"/>
</dbReference>
<evidence type="ECO:0000313" key="2">
    <source>
        <dbReference type="EMBL" id="GAM75963.1"/>
    </source>
</evidence>
<dbReference type="InterPro" id="IPR015947">
    <property type="entry name" value="PUA-like_sf"/>
</dbReference>
<dbReference type="PANTHER" id="PTHR39203">
    <property type="entry name" value="CYTOPLASMIC PROTEIN-RELATED"/>
    <property type="match status" value="1"/>
</dbReference>
<gene>
    <name evidence="2" type="ORF">JCM19241_261</name>
</gene>
<sequence>MAIKQQRFLESYLETLSNTQRAEIGNITFEHFCADEYNANECARLINQNIKRASCSLKAGYDIEGVPLPKPGDLTVVLDWAQNPVCIIRIDKIETSAFNQVSEEFAALEGEGDQTLEWWKNAHMNFFKGYAEHIGAEFTPDSILVLEYFNKVFPLEEVA</sequence>
<dbReference type="EMBL" id="BBSC01000005">
    <property type="protein sequence ID" value="GAM75963.1"/>
    <property type="molecule type" value="Genomic_DNA"/>
</dbReference>
<comment type="caution">
    <text evidence="2">The sequence shown here is derived from an EMBL/GenBank/DDBJ whole genome shotgun (WGS) entry which is preliminary data.</text>
</comment>
<dbReference type="SUPFAM" id="SSF88697">
    <property type="entry name" value="PUA domain-like"/>
    <property type="match status" value="1"/>
</dbReference>
<proteinExistence type="predicted"/>
<dbReference type="InterPro" id="IPR009326">
    <property type="entry name" value="DUF984"/>
</dbReference>
<dbReference type="PANTHER" id="PTHR39203:SF1">
    <property type="entry name" value="CYTOPLASMIC PROTEIN"/>
    <property type="match status" value="1"/>
</dbReference>
<organism evidence="2 3">
    <name type="scientific">Vibrio ishigakensis</name>
    <dbReference type="NCBI Taxonomy" id="1481914"/>
    <lineage>
        <taxon>Bacteria</taxon>
        <taxon>Pseudomonadati</taxon>
        <taxon>Pseudomonadota</taxon>
        <taxon>Gammaproteobacteria</taxon>
        <taxon>Vibrionales</taxon>
        <taxon>Vibrionaceae</taxon>
        <taxon>Vibrio</taxon>
    </lineage>
</organism>
<dbReference type="Pfam" id="PF04266">
    <property type="entry name" value="ASCH"/>
    <property type="match status" value="1"/>
</dbReference>
<reference evidence="2 3" key="1">
    <citation type="submission" date="2015-01" db="EMBL/GenBank/DDBJ databases">
        <title>Vibrio sp. C94 JCM 19241 whole genome shotgun sequence.</title>
        <authorList>
            <person name="Sawabe T."/>
            <person name="Meirelles P."/>
            <person name="Feng G."/>
            <person name="Sayaka M."/>
            <person name="Hattori M."/>
            <person name="Ohkuma M."/>
        </authorList>
    </citation>
    <scope>NUCLEOTIDE SEQUENCE [LARGE SCALE GENOMIC DNA]</scope>
    <source>
        <strain evidence="3">JCM 19241</strain>
    </source>
</reference>
<reference evidence="2 3" key="2">
    <citation type="submission" date="2015-01" db="EMBL/GenBank/DDBJ databases">
        <authorList>
            <consortium name="NBRP consortium"/>
            <person name="Sawabe T."/>
            <person name="Meirelles P."/>
            <person name="Feng G."/>
            <person name="Sayaka M."/>
            <person name="Hattori M."/>
            <person name="Ohkuma M."/>
        </authorList>
    </citation>
    <scope>NUCLEOTIDE SEQUENCE [LARGE SCALE GENOMIC DNA]</scope>
    <source>
        <strain evidence="3">JCM 19241</strain>
    </source>
</reference>
<dbReference type="InterPro" id="IPR007374">
    <property type="entry name" value="ASCH_domain"/>
</dbReference>
<feature type="domain" description="ASCH" evidence="1">
    <location>
        <begin position="30"/>
        <end position="153"/>
    </location>
</feature>
<dbReference type="PIRSF" id="PIRSF021320">
    <property type="entry name" value="DUF984"/>
    <property type="match status" value="1"/>
</dbReference>
<dbReference type="STRING" id="1481914.JCM19241_261"/>
<accession>A0A0B8QLL9</accession>
<dbReference type="AlphaFoldDB" id="A0A0B8QLL9"/>
<protein>
    <recommendedName>
        <fullName evidence="1">ASCH domain-containing protein</fullName>
    </recommendedName>
</protein>
<dbReference type="CDD" id="cd06553">
    <property type="entry name" value="ASCH_Ef3133_like"/>
    <property type="match status" value="1"/>
</dbReference>
<dbReference type="Proteomes" id="UP000031666">
    <property type="component" value="Unassembled WGS sequence"/>
</dbReference>
<evidence type="ECO:0000259" key="1">
    <source>
        <dbReference type="SMART" id="SM01022"/>
    </source>
</evidence>
<evidence type="ECO:0000313" key="3">
    <source>
        <dbReference type="Proteomes" id="UP000031666"/>
    </source>
</evidence>
<name>A0A0B8QLL9_9VIBR</name>